<dbReference type="CDD" id="cd06170">
    <property type="entry name" value="LuxR_C_like"/>
    <property type="match status" value="1"/>
</dbReference>
<dbReference type="AlphaFoldDB" id="A0A160P7X3"/>
<dbReference type="PRINTS" id="PR00038">
    <property type="entry name" value="HTHLUXR"/>
</dbReference>
<dbReference type="InterPro" id="IPR016032">
    <property type="entry name" value="Sig_transdc_resp-reg_C-effctor"/>
</dbReference>
<keyword evidence="1" id="KW-0805">Transcription regulation</keyword>
<dbReference type="GO" id="GO:0006355">
    <property type="term" value="P:regulation of DNA-templated transcription"/>
    <property type="evidence" value="ECO:0007669"/>
    <property type="project" value="InterPro"/>
</dbReference>
<accession>A0A160P7X3</accession>
<reference evidence="5 6" key="1">
    <citation type="journal article" date="2016" name="Genome Announc.">
        <title>Complete Genome Sequence of Thiostrepton-Producing Streptomyces laurentii ATCC 31255.</title>
        <authorList>
            <person name="Doi K."/>
            <person name="Fujino Y."/>
            <person name="Nagayoshi Y."/>
            <person name="Ohshima T."/>
            <person name="Ogata S."/>
        </authorList>
    </citation>
    <scope>NUCLEOTIDE SEQUENCE [LARGE SCALE GENOMIC DNA]</scope>
    <source>
        <strain evidence="5 6">ATCC 31255</strain>
    </source>
</reference>
<dbReference type="InterPro" id="IPR000792">
    <property type="entry name" value="Tscrpt_reg_LuxR_C"/>
</dbReference>
<organism evidence="5 6">
    <name type="scientific">Streptomyces laurentii</name>
    <dbReference type="NCBI Taxonomy" id="39478"/>
    <lineage>
        <taxon>Bacteria</taxon>
        <taxon>Bacillati</taxon>
        <taxon>Actinomycetota</taxon>
        <taxon>Actinomycetes</taxon>
        <taxon>Kitasatosporales</taxon>
        <taxon>Streptomycetaceae</taxon>
        <taxon>Streptomyces</taxon>
    </lineage>
</organism>
<evidence type="ECO:0000256" key="2">
    <source>
        <dbReference type="ARBA" id="ARBA00023125"/>
    </source>
</evidence>
<keyword evidence="6" id="KW-1185">Reference proteome</keyword>
<dbReference type="PANTHER" id="PTHR44688">
    <property type="entry name" value="DNA-BINDING TRANSCRIPTIONAL ACTIVATOR DEVR_DOSR"/>
    <property type="match status" value="1"/>
</dbReference>
<evidence type="ECO:0000256" key="1">
    <source>
        <dbReference type="ARBA" id="ARBA00023015"/>
    </source>
</evidence>
<dbReference type="EMBL" id="AP017424">
    <property type="protein sequence ID" value="BAU88079.1"/>
    <property type="molecule type" value="Genomic_DNA"/>
</dbReference>
<dbReference type="SMART" id="SM00421">
    <property type="entry name" value="HTH_LUXR"/>
    <property type="match status" value="1"/>
</dbReference>
<evidence type="ECO:0000313" key="5">
    <source>
        <dbReference type="EMBL" id="BAU88079.1"/>
    </source>
</evidence>
<evidence type="ECO:0000313" key="6">
    <source>
        <dbReference type="Proteomes" id="UP000217676"/>
    </source>
</evidence>
<gene>
    <name evidence="5" type="ORF">SLA_7213</name>
</gene>
<dbReference type="RefSeq" id="WP_359884178.1">
    <property type="nucleotide sequence ID" value="NZ_JBEYHT010000071.1"/>
</dbReference>
<proteinExistence type="predicted"/>
<dbReference type="Gene3D" id="3.40.50.2300">
    <property type="match status" value="1"/>
</dbReference>
<dbReference type="PROSITE" id="PS50043">
    <property type="entry name" value="HTH_LUXR_2"/>
    <property type="match status" value="1"/>
</dbReference>
<dbReference type="Pfam" id="PF00196">
    <property type="entry name" value="GerE"/>
    <property type="match status" value="1"/>
</dbReference>
<evidence type="ECO:0000259" key="4">
    <source>
        <dbReference type="PROSITE" id="PS50043"/>
    </source>
</evidence>
<name>A0A160P7X3_STRLU</name>
<keyword evidence="3" id="KW-0804">Transcription</keyword>
<feature type="domain" description="HTH luxR-type" evidence="4">
    <location>
        <begin position="144"/>
        <end position="209"/>
    </location>
</feature>
<dbReference type="Proteomes" id="UP000217676">
    <property type="component" value="Chromosome"/>
</dbReference>
<keyword evidence="2" id="KW-0238">DNA-binding</keyword>
<protein>
    <submittedName>
        <fullName evidence="5">Transcriptional regulator, luxR family</fullName>
    </submittedName>
</protein>
<sequence>MSAHSRIAVTLHTSDPIYRAGVDGLLRYRPELTLIDASDPTADIQVALIVTDTVEEPTLRLLREIKRTSTARSLLVVADIDETKLIDAAECGITGLLRRAEATADRLVQAITKAARGDGHLPDDLVNGVLNAFSHLRERLPSPVEQRLTELSDREIDVLRCLAAGLDTAQTGQKIGYSERTVKHIIKNLQTRLQLTNRTHLVAFAYENGYL</sequence>
<dbReference type="PANTHER" id="PTHR44688:SF16">
    <property type="entry name" value="DNA-BINDING TRANSCRIPTIONAL ACTIVATOR DEVR_DOSR"/>
    <property type="match status" value="1"/>
</dbReference>
<dbReference type="SUPFAM" id="SSF46894">
    <property type="entry name" value="C-terminal effector domain of the bipartite response regulators"/>
    <property type="match status" value="1"/>
</dbReference>
<dbReference type="KEGG" id="slau:SLA_7213"/>
<evidence type="ECO:0000256" key="3">
    <source>
        <dbReference type="ARBA" id="ARBA00023163"/>
    </source>
</evidence>
<dbReference type="GO" id="GO:0003677">
    <property type="term" value="F:DNA binding"/>
    <property type="evidence" value="ECO:0007669"/>
    <property type="project" value="UniProtKB-KW"/>
</dbReference>